<reference evidence="2" key="1">
    <citation type="submission" date="2023-03" db="EMBL/GenBank/DDBJ databases">
        <title>Complete genome of Cladonia borealis.</title>
        <authorList>
            <person name="Park H."/>
        </authorList>
    </citation>
    <scope>NUCLEOTIDE SEQUENCE</scope>
    <source>
        <strain evidence="2">ANT050790</strain>
    </source>
</reference>
<dbReference type="EMBL" id="JAFEKC020000017">
    <property type="protein sequence ID" value="KAK0509844.1"/>
    <property type="molecule type" value="Genomic_DNA"/>
</dbReference>
<comment type="caution">
    <text evidence="2">The sequence shown here is derived from an EMBL/GenBank/DDBJ whole genome shotgun (WGS) entry which is preliminary data.</text>
</comment>
<name>A0AA39QX12_9LECA</name>
<feature type="compositionally biased region" description="Basic and acidic residues" evidence="1">
    <location>
        <begin position="1"/>
        <end position="12"/>
    </location>
</feature>
<organism evidence="2 3">
    <name type="scientific">Cladonia borealis</name>
    <dbReference type="NCBI Taxonomy" id="184061"/>
    <lineage>
        <taxon>Eukaryota</taxon>
        <taxon>Fungi</taxon>
        <taxon>Dikarya</taxon>
        <taxon>Ascomycota</taxon>
        <taxon>Pezizomycotina</taxon>
        <taxon>Lecanoromycetes</taxon>
        <taxon>OSLEUM clade</taxon>
        <taxon>Lecanoromycetidae</taxon>
        <taxon>Lecanorales</taxon>
        <taxon>Lecanorineae</taxon>
        <taxon>Cladoniaceae</taxon>
        <taxon>Cladonia</taxon>
    </lineage>
</organism>
<keyword evidence="3" id="KW-1185">Reference proteome</keyword>
<accession>A0AA39QX12</accession>
<gene>
    <name evidence="2" type="ORF">JMJ35_007238</name>
</gene>
<dbReference type="Proteomes" id="UP001166286">
    <property type="component" value="Unassembled WGS sequence"/>
</dbReference>
<proteinExistence type="predicted"/>
<protein>
    <submittedName>
        <fullName evidence="2">Uncharacterized protein</fullName>
    </submittedName>
</protein>
<dbReference type="AlphaFoldDB" id="A0AA39QX12"/>
<feature type="compositionally biased region" description="Basic and acidic residues" evidence="1">
    <location>
        <begin position="29"/>
        <end position="43"/>
    </location>
</feature>
<evidence type="ECO:0000313" key="2">
    <source>
        <dbReference type="EMBL" id="KAK0509844.1"/>
    </source>
</evidence>
<feature type="region of interest" description="Disordered" evidence="1">
    <location>
        <begin position="71"/>
        <end position="94"/>
    </location>
</feature>
<evidence type="ECO:0000256" key="1">
    <source>
        <dbReference type="SAM" id="MobiDB-lite"/>
    </source>
</evidence>
<sequence>MDEEWSSRRRSEASGVIEYGAQGQRSFHSKGDSISEGSRDVDADGKKQAAVTAVYYGILAFAPVPSGLWHQKGQPVADTSATGRILPLQDHTPR</sequence>
<feature type="region of interest" description="Disordered" evidence="1">
    <location>
        <begin position="1"/>
        <end position="43"/>
    </location>
</feature>
<evidence type="ECO:0000313" key="3">
    <source>
        <dbReference type="Proteomes" id="UP001166286"/>
    </source>
</evidence>